<dbReference type="SMART" id="SM00192">
    <property type="entry name" value="LDLa"/>
    <property type="match status" value="5"/>
</dbReference>
<feature type="disulfide bond" evidence="2">
    <location>
        <begin position="224"/>
        <end position="242"/>
    </location>
</feature>
<evidence type="ECO:0000313" key="7">
    <source>
        <dbReference type="EMBL" id="KAJ8703773.1"/>
    </source>
</evidence>
<dbReference type="InterPro" id="IPR018114">
    <property type="entry name" value="TRYPSIN_HIS"/>
</dbReference>
<dbReference type="PROSITE" id="PS01209">
    <property type="entry name" value="LDLRA_1"/>
    <property type="match status" value="1"/>
</dbReference>
<dbReference type="SUPFAM" id="SSF50494">
    <property type="entry name" value="Trypsin-like serine proteases"/>
    <property type="match status" value="1"/>
</dbReference>
<dbReference type="PRINTS" id="PR00261">
    <property type="entry name" value="LDLRECEPTOR"/>
</dbReference>
<dbReference type="CDD" id="cd00112">
    <property type="entry name" value="LDLa"/>
    <property type="match status" value="5"/>
</dbReference>
<proteinExistence type="predicted"/>
<organism evidence="7 8">
    <name type="scientific">Mythimna separata</name>
    <name type="common">Oriental armyworm</name>
    <name type="synonym">Pseudaletia separata</name>
    <dbReference type="NCBI Taxonomy" id="271217"/>
    <lineage>
        <taxon>Eukaryota</taxon>
        <taxon>Metazoa</taxon>
        <taxon>Ecdysozoa</taxon>
        <taxon>Arthropoda</taxon>
        <taxon>Hexapoda</taxon>
        <taxon>Insecta</taxon>
        <taxon>Pterygota</taxon>
        <taxon>Neoptera</taxon>
        <taxon>Endopterygota</taxon>
        <taxon>Lepidoptera</taxon>
        <taxon>Glossata</taxon>
        <taxon>Ditrysia</taxon>
        <taxon>Noctuoidea</taxon>
        <taxon>Noctuidae</taxon>
        <taxon>Noctuinae</taxon>
        <taxon>Hadenini</taxon>
        <taxon>Mythimna</taxon>
    </lineage>
</organism>
<feature type="disulfide bond" evidence="2">
    <location>
        <begin position="26"/>
        <end position="38"/>
    </location>
</feature>
<feature type="disulfide bond" evidence="2">
    <location>
        <begin position="100"/>
        <end position="118"/>
    </location>
</feature>
<evidence type="ECO:0000256" key="4">
    <source>
        <dbReference type="SAM" id="SignalP"/>
    </source>
</evidence>
<dbReference type="GO" id="GO:0004252">
    <property type="term" value="F:serine-type endopeptidase activity"/>
    <property type="evidence" value="ECO:0007669"/>
    <property type="project" value="InterPro"/>
</dbReference>
<dbReference type="InterPro" id="IPR043504">
    <property type="entry name" value="Peptidase_S1_PA_chymotrypsin"/>
</dbReference>
<feature type="disulfide bond" evidence="2">
    <location>
        <begin position="141"/>
        <end position="159"/>
    </location>
</feature>
<evidence type="ECO:0000256" key="1">
    <source>
        <dbReference type="ARBA" id="ARBA00023157"/>
    </source>
</evidence>
<dbReference type="SMART" id="SM00020">
    <property type="entry name" value="Tryp_SPc"/>
    <property type="match status" value="1"/>
</dbReference>
<dbReference type="InterPro" id="IPR009003">
    <property type="entry name" value="Peptidase_S1_PA"/>
</dbReference>
<dbReference type="InterPro" id="IPR002172">
    <property type="entry name" value="LDrepeatLR_classA_rpt"/>
</dbReference>
<feature type="signal peptide" evidence="4">
    <location>
        <begin position="1"/>
        <end position="20"/>
    </location>
</feature>
<evidence type="ECO:0000259" key="5">
    <source>
        <dbReference type="PROSITE" id="PS50240"/>
    </source>
</evidence>
<dbReference type="PROSITE" id="PS00134">
    <property type="entry name" value="TRYPSIN_HIS"/>
    <property type="match status" value="1"/>
</dbReference>
<dbReference type="Pfam" id="PF00057">
    <property type="entry name" value="Ldl_recept_a"/>
    <property type="match status" value="5"/>
</dbReference>
<comment type="caution">
    <text evidence="7">The sequence shown here is derived from an EMBL/GenBank/DDBJ whole genome shotgun (WGS) entry which is preliminary data.</text>
</comment>
<dbReference type="CDD" id="cd00033">
    <property type="entry name" value="CCP"/>
    <property type="match status" value="1"/>
</dbReference>
<reference evidence="7" key="1">
    <citation type="submission" date="2023-03" db="EMBL/GenBank/DDBJ databases">
        <title>Chromosome-level genomes of two armyworms, Mythimna separata and Mythimna loreyi, provide insights into the biosynthesis and reception of sex pheromones.</title>
        <authorList>
            <person name="Zhao H."/>
        </authorList>
    </citation>
    <scope>NUCLEOTIDE SEQUENCE</scope>
    <source>
        <strain evidence="7">BeijingLab</strain>
        <tissue evidence="7">Pupa</tissue>
    </source>
</reference>
<dbReference type="AlphaFoldDB" id="A0AAD7Y5T1"/>
<dbReference type="Gene3D" id="2.40.10.10">
    <property type="entry name" value="Trypsin-like serine proteases"/>
    <property type="match status" value="1"/>
</dbReference>
<keyword evidence="3" id="KW-0768">Sushi</keyword>
<evidence type="ECO:0000256" key="3">
    <source>
        <dbReference type="PROSITE-ProRule" id="PRU00302"/>
    </source>
</evidence>
<evidence type="ECO:0000256" key="2">
    <source>
        <dbReference type="PROSITE-ProRule" id="PRU00124"/>
    </source>
</evidence>
<comment type="caution">
    <text evidence="3">Lacks conserved residue(s) required for the propagation of feature annotation.</text>
</comment>
<dbReference type="Gene3D" id="2.10.70.10">
    <property type="entry name" value="Complement Module, domain 1"/>
    <property type="match status" value="1"/>
</dbReference>
<dbReference type="SUPFAM" id="SSF57424">
    <property type="entry name" value="LDL receptor-like module"/>
    <property type="match status" value="5"/>
</dbReference>
<dbReference type="InterPro" id="IPR000436">
    <property type="entry name" value="Sushi_SCR_CCP_dom"/>
</dbReference>
<feature type="chain" id="PRO_5042247996" evidence="4">
    <location>
        <begin position="21"/>
        <end position="658"/>
    </location>
</feature>
<accession>A0AAD7Y5T1</accession>
<dbReference type="PROSITE" id="PS50923">
    <property type="entry name" value="SUSHI"/>
    <property type="match status" value="1"/>
</dbReference>
<dbReference type="Proteomes" id="UP001231518">
    <property type="component" value="Chromosome 31"/>
</dbReference>
<dbReference type="InterPro" id="IPR023415">
    <property type="entry name" value="LDLR_class-A_CS"/>
</dbReference>
<feature type="disulfide bond" evidence="2">
    <location>
        <begin position="33"/>
        <end position="51"/>
    </location>
</feature>
<feature type="disulfide bond" evidence="2">
    <location>
        <begin position="217"/>
        <end position="229"/>
    </location>
</feature>
<name>A0AAD7Y5T1_MYTSE</name>
<gene>
    <name evidence="7" type="ORF">PYW07_013067</name>
</gene>
<dbReference type="SUPFAM" id="SSF57535">
    <property type="entry name" value="Complement control module/SCR domain"/>
    <property type="match status" value="1"/>
</dbReference>
<keyword evidence="4" id="KW-0732">Signal</keyword>
<dbReference type="PROSITE" id="PS50240">
    <property type="entry name" value="TRYPSIN_DOM"/>
    <property type="match status" value="1"/>
</dbReference>
<evidence type="ECO:0000313" key="8">
    <source>
        <dbReference type="Proteomes" id="UP001231518"/>
    </source>
</evidence>
<sequence>MIVFLFLFCAVISSDVYTVAQLTTLCSTHEHNCVDGSCVRFSALCDGKNDCPDGGDELGCDKNTTETLAPVSANSFFSQLTNALDRHESVTELRKDQWQCPDGTRISVSNKCDGRVDCPDRSDETHALCGENECNPNEFRCTYGACVVGTAPCNDFIDCADQSDELLPSCRNGTDEIQYQFTCRDGSNITASVLCDGKSDCPDGSDETLRACSAKTCASNQFQCAYGACVAEGSDCNGKQDCPDGSDESDELCNRQLATSHCILPPYPEHGTYVSNQLNATPGQAFESLYVKVFCHEGYGVLETDVVFCHEGSWSHSVPECVRMCKLNSDPSVHYYCPIPDTDEDHRDCKSYEPEGTVVKPECNSPNYYSTVTLSLMTCINGSWDYVAVCKPECGRVTPDGVALIIDGRHAKRGELPWHVGIYRKTTDPYTQICGGSLVTNRVVISAAHCFWNDVIKQQPASMFAVAVGKLYRPWNNERDVDAQKSDVKEIKLPLRFQGSAANFQDDIAVIILETAFEYKTYIRPVCLDFDIDLDSRQLQPGMMGKVAGWGLIAEDGEASRILKVVELPYVDITRCIRSSPLSFREYITSDKICSGYGNGTALCKGDSGGGLAFLESERYYLRGIVSTAPNNEHLCNSNTLTTFTQIIKHEHFLKKHI</sequence>
<dbReference type="PROSITE" id="PS50068">
    <property type="entry name" value="LDLRA_2"/>
    <property type="match status" value="5"/>
</dbReference>
<evidence type="ECO:0000259" key="6">
    <source>
        <dbReference type="PROSITE" id="PS50923"/>
    </source>
</evidence>
<dbReference type="GO" id="GO:0006508">
    <property type="term" value="P:proteolysis"/>
    <property type="evidence" value="ECO:0007669"/>
    <property type="project" value="InterPro"/>
</dbReference>
<dbReference type="Pfam" id="PF00089">
    <property type="entry name" value="Trypsin"/>
    <property type="match status" value="1"/>
</dbReference>
<feature type="disulfide bond" evidence="2">
    <location>
        <begin position="45"/>
        <end position="60"/>
    </location>
</feature>
<keyword evidence="8" id="KW-1185">Reference proteome</keyword>
<feature type="domain" description="Peptidase S1" evidence="5">
    <location>
        <begin position="405"/>
        <end position="658"/>
    </location>
</feature>
<protein>
    <submittedName>
        <fullName evidence="7">Uncharacterized protein</fullName>
    </submittedName>
</protein>
<dbReference type="PANTHER" id="PTHR24252">
    <property type="entry name" value="ACROSIN-RELATED"/>
    <property type="match status" value="1"/>
</dbReference>
<feature type="disulfide bond" evidence="2">
    <location>
        <begin position="134"/>
        <end position="146"/>
    </location>
</feature>
<keyword evidence="1 2" id="KW-1015">Disulfide bond</keyword>
<feature type="domain" description="Sushi" evidence="6">
    <location>
        <begin position="260"/>
        <end position="323"/>
    </location>
</feature>
<dbReference type="InterPro" id="IPR035976">
    <property type="entry name" value="Sushi/SCR/CCP_sf"/>
</dbReference>
<feature type="disulfide bond" evidence="2">
    <location>
        <begin position="183"/>
        <end position="201"/>
    </location>
</feature>
<dbReference type="Gene3D" id="4.10.400.10">
    <property type="entry name" value="Low-density Lipoprotein Receptor"/>
    <property type="match status" value="5"/>
</dbReference>
<dbReference type="InterPro" id="IPR001254">
    <property type="entry name" value="Trypsin_dom"/>
</dbReference>
<dbReference type="InterPro" id="IPR036055">
    <property type="entry name" value="LDL_receptor-like_sf"/>
</dbReference>
<dbReference type="PANTHER" id="PTHR24252:SF7">
    <property type="entry name" value="HYALIN"/>
    <property type="match status" value="1"/>
</dbReference>
<dbReference type="SMART" id="SM00032">
    <property type="entry name" value="CCP"/>
    <property type="match status" value="2"/>
</dbReference>
<dbReference type="EMBL" id="JARGEI010000032">
    <property type="protein sequence ID" value="KAJ8703773.1"/>
    <property type="molecule type" value="Genomic_DNA"/>
</dbReference>
<dbReference type="CDD" id="cd00190">
    <property type="entry name" value="Tryp_SPc"/>
    <property type="match status" value="1"/>
</dbReference>